<dbReference type="RefSeq" id="WP_072835920.1">
    <property type="nucleotide sequence ID" value="NZ_FQUU01000011.1"/>
</dbReference>
<dbReference type="InterPro" id="IPR033786">
    <property type="entry name" value="TTHB210-like"/>
</dbReference>
<proteinExistence type="predicted"/>
<dbReference type="InterPro" id="IPR040832">
    <property type="entry name" value="TTHB210-like_dom"/>
</dbReference>
<protein>
    <recommendedName>
        <fullName evidence="1">TTHB210-like domain-containing protein</fullName>
    </recommendedName>
</protein>
<evidence type="ECO:0000313" key="2">
    <source>
        <dbReference type="EMBL" id="SHF48135.1"/>
    </source>
</evidence>
<dbReference type="Proteomes" id="UP000184048">
    <property type="component" value="Unassembled WGS sequence"/>
</dbReference>
<dbReference type="EMBL" id="FQUU01000011">
    <property type="protein sequence ID" value="SHF48135.1"/>
    <property type="molecule type" value="Genomic_DNA"/>
</dbReference>
<dbReference type="STRING" id="1121884.SAMN02745131_02759"/>
<organism evidence="2 3">
    <name type="scientific">Flavisolibacter ginsengisoli DSM 18119</name>
    <dbReference type="NCBI Taxonomy" id="1121884"/>
    <lineage>
        <taxon>Bacteria</taxon>
        <taxon>Pseudomonadati</taxon>
        <taxon>Bacteroidota</taxon>
        <taxon>Chitinophagia</taxon>
        <taxon>Chitinophagales</taxon>
        <taxon>Chitinophagaceae</taxon>
        <taxon>Flavisolibacter</taxon>
    </lineage>
</organism>
<reference evidence="2 3" key="1">
    <citation type="submission" date="2016-11" db="EMBL/GenBank/DDBJ databases">
        <authorList>
            <person name="Jaros S."/>
            <person name="Januszkiewicz K."/>
            <person name="Wedrychowicz H."/>
        </authorList>
    </citation>
    <scope>NUCLEOTIDE SEQUENCE [LARGE SCALE GENOMIC DNA]</scope>
    <source>
        <strain evidence="2 3">DSM 18119</strain>
    </source>
</reference>
<gene>
    <name evidence="2" type="ORF">SAMN02745131_02759</name>
</gene>
<dbReference type="CDD" id="cd11669">
    <property type="entry name" value="TTHB210-like"/>
    <property type="match status" value="1"/>
</dbReference>
<keyword evidence="3" id="KW-1185">Reference proteome</keyword>
<dbReference type="Pfam" id="PF18197">
    <property type="entry name" value="TTHB210-like"/>
    <property type="match status" value="1"/>
</dbReference>
<name>A0A1M5C0B9_9BACT</name>
<evidence type="ECO:0000259" key="1">
    <source>
        <dbReference type="Pfam" id="PF18197"/>
    </source>
</evidence>
<sequence length="289" mass="32156">MKRMNHLQGFFMLAASLLTITSCQKQVQKEVVASQETLSATEKVIIPGAALLSSAARANVQDYNTFYGPAVQMGNGHARSWINISRGDNKPLAIGIEFTGKSMNGLTDDPMDMAASMFVLPLHQKAQAVTPFDHIVINWNPHGHEPEHIYDVPHFDMHFYKISLEEQMSITGIPNTPPPAGYLPASYVIQGATVPQMGTHWLDPHSPELPPTMAPFTYTMIYGSNNGEVIFIEPMITRSFLLSGVTVSKEIPQPIHFSPSNTYYPSAYSIWTNAANERIYVSLNDFIWR</sequence>
<feature type="domain" description="TTHB210-like" evidence="1">
    <location>
        <begin position="88"/>
        <end position="139"/>
    </location>
</feature>
<accession>A0A1M5C0B9</accession>
<dbReference type="PROSITE" id="PS51257">
    <property type="entry name" value="PROKAR_LIPOPROTEIN"/>
    <property type="match status" value="1"/>
</dbReference>
<dbReference type="AlphaFoldDB" id="A0A1M5C0B9"/>
<evidence type="ECO:0000313" key="3">
    <source>
        <dbReference type="Proteomes" id="UP000184048"/>
    </source>
</evidence>
<dbReference type="OrthoDB" id="2867208at2"/>